<sequence length="1096" mass="124429">MSESDDSSVQDDTVQRNPLYVEDVATEILSYLPARTLFQIGKLCRTLRYVTREENTQLWRQVWNNHTLYKDYDIQGLTQYLGKTYRQLCKYKVFQEKGPWNALNLPEFDSVLASNVDAYKDGFIWYVHEDSFAWSLERATNSFMYSKYNLLNAPDGPIEFFAPEGTHIVRVMISDSFITAVTTNAFHVFSKDQKLSGWRMDVPFLDETTGRPEPVLNYWVHKDVVVLAKLSANHIPLNSISVYDLKSIVKYLNVHGDIPNLRPLMTSAEVPTPFDPQIVHPAVHRDAKGELLLKMELLATGQNGQSVVIDLNSKLEVVGLRKLQSNLKDLSWGSIHETGLVLFISRNKREMEFLWDIEPPPPPRHKVAKSLGLKLKKKMVKDDSSETASVSSGSGSGSGSIRTNDYSSTGHFLVRKKMKIDYLDDTVIDCVVTESALVLHQYGTGSSFNRPHARVRVIDLFTGELIASTHYKTHTYALALRLTNSGVVRMDGATWKFMFRPYTISHKTTELKLGDLYLTLGQPAVSGGTGRTRAISNSRSRASSNNDKPLGLSSSNSAYSSPKASGKARKLCLKYDDELDHLDDYYDEQDEQEEEIEDEIEGGTVPSQHPTEYLNKSYKWLLKYKCFVEAGEWNNLALGQAKDQVLVRDPTPYENQNILAVSGDSLAWGNVLSPSFSFATLARLNSNVEDAILEFQIPSRKGLEAVWISDTFVCALTDDTIYVYSKDPHHRLWHMDIPAPVVDDRGRPRPIDHFWINQDVIIAKYDEMGDSKHSIWLFDLHSIRKYLNPKEALPGNPRPLMTRAEVELPFEAYLFHIAVNRNAKRDLESLALLVAHNSKAVVYDMDASLNILKERRTRTTIRDITWGSIESNGMLLFVGGVDNSMEILFDHQHPSQVGEGSMADYTSHFRLRKIIKSNLLEDRLKDVICTATHVILHQAARQSNWIRAIFEDPSSKVRVYDIYSGDLVANGHFRTMSPGHKLFIDHKGVTWIEAVSHIILSRPYAATKKSKQVATRTGRERSVVPGPGFARKVKQHSIDDHNHSIIASDHDVNSEPDYNSPHDYESYESEGVYDDEEDEYYNDDGKDYERYEDLYG</sequence>
<name>A0A507CKB4_9FUNG</name>
<organism evidence="2 3">
    <name type="scientific">Synchytrium microbalum</name>
    <dbReference type="NCBI Taxonomy" id="1806994"/>
    <lineage>
        <taxon>Eukaryota</taxon>
        <taxon>Fungi</taxon>
        <taxon>Fungi incertae sedis</taxon>
        <taxon>Chytridiomycota</taxon>
        <taxon>Chytridiomycota incertae sedis</taxon>
        <taxon>Chytridiomycetes</taxon>
        <taxon>Synchytriales</taxon>
        <taxon>Synchytriaceae</taxon>
        <taxon>Synchytrium</taxon>
    </lineage>
</organism>
<comment type="caution">
    <text evidence="2">The sequence shown here is derived from an EMBL/GenBank/DDBJ whole genome shotgun (WGS) entry which is preliminary data.</text>
</comment>
<dbReference type="RefSeq" id="XP_031028059.1">
    <property type="nucleotide sequence ID" value="XM_031166107.1"/>
</dbReference>
<feature type="compositionally biased region" description="Basic and acidic residues" evidence="1">
    <location>
        <begin position="1044"/>
        <end position="1053"/>
    </location>
</feature>
<proteinExistence type="predicted"/>
<feature type="compositionally biased region" description="Low complexity" evidence="1">
    <location>
        <begin position="533"/>
        <end position="546"/>
    </location>
</feature>
<dbReference type="GeneID" id="42001404"/>
<evidence type="ECO:0000256" key="1">
    <source>
        <dbReference type="SAM" id="MobiDB-lite"/>
    </source>
</evidence>
<gene>
    <name evidence="2" type="ORF">SmJEL517_g00177</name>
</gene>
<dbReference type="Proteomes" id="UP000319731">
    <property type="component" value="Unassembled WGS sequence"/>
</dbReference>
<dbReference type="InterPro" id="IPR011047">
    <property type="entry name" value="Quinoprotein_ADH-like_sf"/>
</dbReference>
<keyword evidence="3" id="KW-1185">Reference proteome</keyword>
<feature type="compositionally biased region" description="Acidic residues" evidence="1">
    <location>
        <begin position="1066"/>
        <end position="1082"/>
    </location>
</feature>
<dbReference type="AlphaFoldDB" id="A0A507CKB4"/>
<protein>
    <recommendedName>
        <fullName evidence="4">F-box domain-containing protein</fullName>
    </recommendedName>
</protein>
<evidence type="ECO:0000313" key="3">
    <source>
        <dbReference type="Proteomes" id="UP000319731"/>
    </source>
</evidence>
<evidence type="ECO:0000313" key="2">
    <source>
        <dbReference type="EMBL" id="TPX38345.1"/>
    </source>
</evidence>
<feature type="compositionally biased region" description="Basic and acidic residues" evidence="1">
    <location>
        <begin position="1083"/>
        <end position="1096"/>
    </location>
</feature>
<reference evidence="2 3" key="1">
    <citation type="journal article" date="2019" name="Sci. Rep.">
        <title>Comparative genomics of chytrid fungi reveal insights into the obligate biotrophic and pathogenic lifestyle of Synchytrium endobioticum.</title>
        <authorList>
            <person name="van de Vossenberg B.T.L.H."/>
            <person name="Warris S."/>
            <person name="Nguyen H.D.T."/>
            <person name="van Gent-Pelzer M.P.E."/>
            <person name="Joly D.L."/>
            <person name="van de Geest H.C."/>
            <person name="Bonants P.J.M."/>
            <person name="Smith D.S."/>
            <person name="Levesque C.A."/>
            <person name="van der Lee T.A.J."/>
        </authorList>
    </citation>
    <scope>NUCLEOTIDE SEQUENCE [LARGE SCALE GENOMIC DNA]</scope>
    <source>
        <strain evidence="2 3">JEL517</strain>
    </source>
</reference>
<evidence type="ECO:0008006" key="4">
    <source>
        <dbReference type="Google" id="ProtNLM"/>
    </source>
</evidence>
<feature type="region of interest" description="Disordered" evidence="1">
    <location>
        <begin position="1044"/>
        <end position="1096"/>
    </location>
</feature>
<accession>A0A507CKB4</accession>
<feature type="region of interest" description="Disordered" evidence="1">
    <location>
        <begin position="525"/>
        <end position="563"/>
    </location>
</feature>
<feature type="compositionally biased region" description="Low complexity" evidence="1">
    <location>
        <begin position="553"/>
        <end position="563"/>
    </location>
</feature>
<dbReference type="InterPro" id="IPR036047">
    <property type="entry name" value="F-box-like_dom_sf"/>
</dbReference>
<dbReference type="SUPFAM" id="SSF50998">
    <property type="entry name" value="Quinoprotein alcohol dehydrogenase-like"/>
    <property type="match status" value="1"/>
</dbReference>
<dbReference type="EMBL" id="QEAO01000001">
    <property type="protein sequence ID" value="TPX38345.1"/>
    <property type="molecule type" value="Genomic_DNA"/>
</dbReference>
<dbReference type="OrthoDB" id="3219396at2759"/>
<dbReference type="SUPFAM" id="SSF81383">
    <property type="entry name" value="F-box domain"/>
    <property type="match status" value="1"/>
</dbReference>